<reference evidence="1 2" key="1">
    <citation type="submission" date="2019-06" db="EMBL/GenBank/DDBJ databases">
        <title>Spirosoma utsteinense sp. nov. isolated from Antarctic ice-free soils.</title>
        <authorList>
            <person name="Tahon G."/>
        </authorList>
    </citation>
    <scope>NUCLEOTIDE SEQUENCE [LARGE SCALE GENOMIC DNA]</scope>
    <source>
        <strain evidence="1 2">LMG 31447</strain>
    </source>
</reference>
<feature type="non-terminal residue" evidence="1">
    <location>
        <position position="93"/>
    </location>
</feature>
<dbReference type="EMBL" id="VFIA01000178">
    <property type="protein sequence ID" value="MBC3795430.1"/>
    <property type="molecule type" value="Genomic_DNA"/>
</dbReference>
<comment type="caution">
    <text evidence="1">The sequence shown here is derived from an EMBL/GenBank/DDBJ whole genome shotgun (WGS) entry which is preliminary data.</text>
</comment>
<name>A0ABR6WH05_9BACT</name>
<evidence type="ECO:0000313" key="1">
    <source>
        <dbReference type="EMBL" id="MBC3795430.1"/>
    </source>
</evidence>
<dbReference type="Pfam" id="PF14224">
    <property type="entry name" value="DUF4331"/>
    <property type="match status" value="1"/>
</dbReference>
<gene>
    <name evidence="1" type="ORF">FH603_5971</name>
</gene>
<dbReference type="InterPro" id="IPR025566">
    <property type="entry name" value="DUF4331"/>
</dbReference>
<proteinExistence type="predicted"/>
<evidence type="ECO:0000313" key="2">
    <source>
        <dbReference type="Proteomes" id="UP000700732"/>
    </source>
</evidence>
<accession>A0ABR6WH05</accession>
<sequence length="93" mass="10429">MTTFSATMRRLHSGLLFFVCLFAASFGYASSHREAPLISQDPLADNTDVYAFKSPDDPNTITIIANYIPFESPDGAPNFYDFGTNVRYEIHIK</sequence>
<keyword evidence="2" id="KW-1185">Reference proteome</keyword>
<dbReference type="Proteomes" id="UP000700732">
    <property type="component" value="Unassembled WGS sequence"/>
</dbReference>
<evidence type="ECO:0008006" key="3">
    <source>
        <dbReference type="Google" id="ProtNLM"/>
    </source>
</evidence>
<organism evidence="1 2">
    <name type="scientific">Spirosoma utsteinense</name>
    <dbReference type="NCBI Taxonomy" id="2585773"/>
    <lineage>
        <taxon>Bacteria</taxon>
        <taxon>Pseudomonadati</taxon>
        <taxon>Bacteroidota</taxon>
        <taxon>Cytophagia</taxon>
        <taxon>Cytophagales</taxon>
        <taxon>Cytophagaceae</taxon>
        <taxon>Spirosoma</taxon>
    </lineage>
</organism>
<protein>
    <recommendedName>
        <fullName evidence="3">DUF4331 domain-containing protein</fullName>
    </recommendedName>
</protein>